<gene>
    <name evidence="1" type="ORF">M8818_003738</name>
</gene>
<name>A0ACC3SDY9_9PEZI</name>
<dbReference type="EMBL" id="JAMKPW020000017">
    <property type="protein sequence ID" value="KAK8209045.1"/>
    <property type="molecule type" value="Genomic_DNA"/>
</dbReference>
<organism evidence="1 2">
    <name type="scientific">Zalaria obscura</name>
    <dbReference type="NCBI Taxonomy" id="2024903"/>
    <lineage>
        <taxon>Eukaryota</taxon>
        <taxon>Fungi</taxon>
        <taxon>Dikarya</taxon>
        <taxon>Ascomycota</taxon>
        <taxon>Pezizomycotina</taxon>
        <taxon>Dothideomycetes</taxon>
        <taxon>Dothideomycetidae</taxon>
        <taxon>Dothideales</taxon>
        <taxon>Zalariaceae</taxon>
        <taxon>Zalaria</taxon>
    </lineage>
</organism>
<comment type="caution">
    <text evidence="1">The sequence shown here is derived from an EMBL/GenBank/DDBJ whole genome shotgun (WGS) entry which is preliminary data.</text>
</comment>
<sequence length="657" mass="72570">MFWCSEQQQLAIGRHARLWAEDEEIYGAYTFFPADPILFSLPTLTPSYLFFSSLILLLLCTSHPSRCHSSGCRTMPHASPFTLSLPSTDILSYIYPPSTPPSDHPVWIDAANPSLSLSPKSALQWIRRLGVGLDKLGLRQNEVVMMYSANHVFVPVVYLAVAGSGRVFSGCNPAYGVDETVFQIQNTGAKMILVGPEFLDVVLKAAGKAGFPKERIFLFDDCECESKQGVRDWRAMMGSEEEAEKWQWHRMTAEESKTRVAVLNYSSGTTGLPKGVMISHQNIIANVCQSLYMRQLPLGTTPSPSRTTTPSTSSSDYDPQTSPTPDPSTYASPSPHPSAERWLGFLPLYHAYGQLWSITAAAITLTRTYYMRSFTYPTFLSHIATHRITHIQTAPPVLVMLAKRPETRDFDLGSLRNILCGAAPLSKELQNEVVATIGSGLRVVQTWGMTEVTCSSLHVPGLLDDRSGSVGFPDPGCSIKLVDEGGAEVGLGTAGEIFVKGPNVCLGYWRNEEATKEAFDKEGYLRTGDVAVRDERGWYWIVDRKKELIKVRGFQVAPAELEAVLLGHEGIADAAVVGVRRGEEEAPRAYVVLKEGGEGRGVKEEDVVEWMRGRVARHKWLEGGVRFVDEVPKSPSGKILRKVVREWAKEAEVKAKL</sequence>
<protein>
    <submittedName>
        <fullName evidence="1">Uncharacterized protein</fullName>
    </submittedName>
</protein>
<proteinExistence type="predicted"/>
<reference evidence="1" key="1">
    <citation type="submission" date="2024-02" db="EMBL/GenBank/DDBJ databases">
        <title>Metagenome Assembled Genome of Zalaria obscura JY119.</title>
        <authorList>
            <person name="Vighnesh L."/>
            <person name="Jagadeeshwari U."/>
            <person name="Venkata Ramana C."/>
            <person name="Sasikala C."/>
        </authorList>
    </citation>
    <scope>NUCLEOTIDE SEQUENCE</scope>
    <source>
        <strain evidence="1">JY119</strain>
    </source>
</reference>
<accession>A0ACC3SDY9</accession>
<keyword evidence="2" id="KW-1185">Reference proteome</keyword>
<evidence type="ECO:0000313" key="1">
    <source>
        <dbReference type="EMBL" id="KAK8209045.1"/>
    </source>
</evidence>
<evidence type="ECO:0000313" key="2">
    <source>
        <dbReference type="Proteomes" id="UP001320706"/>
    </source>
</evidence>
<dbReference type="Proteomes" id="UP001320706">
    <property type="component" value="Unassembled WGS sequence"/>
</dbReference>